<dbReference type="InterPro" id="IPR004869">
    <property type="entry name" value="MMPL_dom"/>
</dbReference>
<sequence length="704" mass="71907">MRSIARFVSARRTAWIALVVAAAAVAALFAFLPKAEADAFPPSGLPESSQARQVSELLERFPSADTTVGILVFSRDGAALTDADTAAIAERAQALAADSLAPQAVVPQLSDDGRAALVAVPLDASDAADDIAATADSLRTTAGEGLPDGLTAQLTGPIGFQADISNAFAGADFRLLLVTVLVVAVLLIVTYRSPVLWIVPLAVVGAADGLARVVVTAVAEPFGITIDASIGGILSVLVFGAGTNYALLLVARYREELTRQEDRHRAMLTAVTSAGPAIAASGGTVALSLITLLAAELSGNRALGFACAIGVVIAIAAALLVLPAALVVCGRGLFWPFIPRVGSDVDHGGKPGVWRRLGLGVQRRPVVVAVVALAGVGVLALGLVGARVGLSQTDQLLGDPESVAAQEVVDASFSAGLTAQTVVLAPDAVAADAVATAESVPGVEGARAGESAEGRTRIDVQLDAEPESAAAFAAVRDLRAAYADAPGEESASLVGGSDATAADTAASSERDQGLIIPIILAIVFVILGLLLRSLVAPVLLIASVLATFFASLGAANVLFQQVLGFPAFDANVVLFAFLFLVALGVDYNIFLVTRAREERRLHGTREGMVRALASTGGVITSAGILLAAVFAVLGVLPVVALTQIGVIVCIGVLLDTLVVRTLLVPALVFILGDRFWWPSHRPGRHEGARADELADAPVEATTAG</sequence>
<proteinExistence type="inferred from homology"/>
<evidence type="ECO:0000256" key="2">
    <source>
        <dbReference type="ARBA" id="ARBA00010157"/>
    </source>
</evidence>
<feature type="transmembrane region" description="Helical" evidence="7">
    <location>
        <begin position="571"/>
        <end position="590"/>
    </location>
</feature>
<dbReference type="EMBL" id="MDHJ01000001">
    <property type="protein sequence ID" value="OUE10422.1"/>
    <property type="molecule type" value="Genomic_DNA"/>
</dbReference>
<evidence type="ECO:0000256" key="4">
    <source>
        <dbReference type="ARBA" id="ARBA00022692"/>
    </source>
</evidence>
<feature type="transmembrane region" description="Helical" evidence="7">
    <location>
        <begin position="173"/>
        <end position="191"/>
    </location>
</feature>
<feature type="transmembrane region" description="Helical" evidence="7">
    <location>
        <begin position="198"/>
        <end position="218"/>
    </location>
</feature>
<name>A0A251XXZ5_9MICO</name>
<feature type="transmembrane region" description="Helical" evidence="7">
    <location>
        <begin position="644"/>
        <end position="671"/>
    </location>
</feature>
<feature type="transmembrane region" description="Helical" evidence="7">
    <location>
        <begin position="366"/>
        <end position="390"/>
    </location>
</feature>
<keyword evidence="5 7" id="KW-1133">Transmembrane helix</keyword>
<dbReference type="AlphaFoldDB" id="A0A251XXZ5"/>
<accession>A0A251XXZ5</accession>
<feature type="transmembrane region" description="Helical" evidence="7">
    <location>
        <begin position="302"/>
        <end position="330"/>
    </location>
</feature>
<keyword evidence="6 7" id="KW-0472">Membrane</keyword>
<keyword evidence="4 7" id="KW-0812">Transmembrane</keyword>
<protein>
    <submittedName>
        <fullName evidence="9">Membrane protein YdfJ</fullName>
    </submittedName>
</protein>
<dbReference type="PROSITE" id="PS50156">
    <property type="entry name" value="SSD"/>
    <property type="match status" value="2"/>
</dbReference>
<evidence type="ECO:0000256" key="6">
    <source>
        <dbReference type="ARBA" id="ARBA00023136"/>
    </source>
</evidence>
<keyword evidence="3" id="KW-1003">Cell membrane</keyword>
<dbReference type="SUPFAM" id="SSF82866">
    <property type="entry name" value="Multidrug efflux transporter AcrB transmembrane domain"/>
    <property type="match status" value="2"/>
</dbReference>
<feature type="transmembrane region" description="Helical" evidence="7">
    <location>
        <begin position="538"/>
        <end position="559"/>
    </location>
</feature>
<comment type="subcellular location">
    <subcellularLocation>
        <location evidence="1">Cell membrane</location>
        <topology evidence="1">Multi-pass membrane protein</topology>
    </subcellularLocation>
</comment>
<comment type="similarity">
    <text evidence="2">Belongs to the resistance-nodulation-cell division (RND) (TC 2.A.6) family. MmpL subfamily.</text>
</comment>
<evidence type="ECO:0000256" key="1">
    <source>
        <dbReference type="ARBA" id="ARBA00004651"/>
    </source>
</evidence>
<dbReference type="Proteomes" id="UP000195106">
    <property type="component" value="Unassembled WGS sequence"/>
</dbReference>
<dbReference type="PANTHER" id="PTHR33406:SF6">
    <property type="entry name" value="MEMBRANE PROTEIN YDGH-RELATED"/>
    <property type="match status" value="1"/>
</dbReference>
<feature type="domain" description="SSD" evidence="8">
    <location>
        <begin position="210"/>
        <end position="328"/>
    </location>
</feature>
<evidence type="ECO:0000313" key="9">
    <source>
        <dbReference type="EMBL" id="OUE10422.1"/>
    </source>
</evidence>
<dbReference type="InterPro" id="IPR050545">
    <property type="entry name" value="Mycobact_MmpL"/>
</dbReference>
<dbReference type="InterPro" id="IPR000731">
    <property type="entry name" value="SSD"/>
</dbReference>
<organism evidence="9 10">
    <name type="scientific">Clavibacter michiganensis</name>
    <dbReference type="NCBI Taxonomy" id="28447"/>
    <lineage>
        <taxon>Bacteria</taxon>
        <taxon>Bacillati</taxon>
        <taxon>Actinomycetota</taxon>
        <taxon>Actinomycetes</taxon>
        <taxon>Micrococcales</taxon>
        <taxon>Microbacteriaceae</taxon>
        <taxon>Clavibacter</taxon>
    </lineage>
</organism>
<feature type="transmembrane region" description="Helical" evidence="7">
    <location>
        <begin position="266"/>
        <end position="290"/>
    </location>
</feature>
<evidence type="ECO:0000256" key="7">
    <source>
        <dbReference type="SAM" id="Phobius"/>
    </source>
</evidence>
<gene>
    <name evidence="9" type="primary">ydfJ_2</name>
    <name evidence="9" type="ORF">CMsap09_15870</name>
</gene>
<feature type="transmembrane region" description="Helical" evidence="7">
    <location>
        <begin position="230"/>
        <end position="254"/>
    </location>
</feature>
<evidence type="ECO:0000256" key="3">
    <source>
        <dbReference type="ARBA" id="ARBA00022475"/>
    </source>
</evidence>
<dbReference type="PANTHER" id="PTHR33406">
    <property type="entry name" value="MEMBRANE PROTEIN MJ1562-RELATED"/>
    <property type="match status" value="1"/>
</dbReference>
<evidence type="ECO:0000256" key="5">
    <source>
        <dbReference type="ARBA" id="ARBA00022989"/>
    </source>
</evidence>
<dbReference type="Pfam" id="PF03176">
    <property type="entry name" value="MMPL"/>
    <property type="match status" value="2"/>
</dbReference>
<comment type="caution">
    <text evidence="9">The sequence shown here is derived from an EMBL/GenBank/DDBJ whole genome shotgun (WGS) entry which is preliminary data.</text>
</comment>
<evidence type="ECO:0000313" key="10">
    <source>
        <dbReference type="Proteomes" id="UP000195106"/>
    </source>
</evidence>
<feature type="transmembrane region" description="Helical" evidence="7">
    <location>
        <begin position="611"/>
        <end position="638"/>
    </location>
</feature>
<evidence type="ECO:0000259" key="8">
    <source>
        <dbReference type="PROSITE" id="PS50156"/>
    </source>
</evidence>
<reference evidence="9 10" key="1">
    <citation type="submission" date="2016-08" db="EMBL/GenBank/DDBJ databases">
        <title>Genome sequence of Clavibacter michiganensis spp. strain CASJ009.</title>
        <authorList>
            <person name="Thapa S.P."/>
            <person name="Coaker G."/>
        </authorList>
    </citation>
    <scope>NUCLEOTIDE SEQUENCE [LARGE SCALE GENOMIC DNA]</scope>
    <source>
        <strain evidence="9">CASJ009</strain>
    </source>
</reference>
<feature type="domain" description="SSD" evidence="8">
    <location>
        <begin position="539"/>
        <end position="669"/>
    </location>
</feature>
<dbReference type="Gene3D" id="1.20.1640.10">
    <property type="entry name" value="Multidrug efflux transporter AcrB transmembrane domain"/>
    <property type="match status" value="2"/>
</dbReference>
<feature type="transmembrane region" description="Helical" evidence="7">
    <location>
        <begin position="514"/>
        <end position="531"/>
    </location>
</feature>
<dbReference type="GO" id="GO:0005886">
    <property type="term" value="C:plasma membrane"/>
    <property type="evidence" value="ECO:0007669"/>
    <property type="project" value="UniProtKB-SubCell"/>
</dbReference>